<dbReference type="EMBL" id="JAWHQM010000039">
    <property type="protein sequence ID" value="KAK5634211.1"/>
    <property type="molecule type" value="Genomic_DNA"/>
</dbReference>
<name>A0AAN7UXK5_9PEZI</name>
<keyword evidence="2" id="KW-1185">Reference proteome</keyword>
<dbReference type="AlphaFoldDB" id="A0AAN7UXK5"/>
<gene>
    <name evidence="1" type="ORF">RRF57_009925</name>
</gene>
<protein>
    <submittedName>
        <fullName evidence="1">Uncharacterized protein</fullName>
    </submittedName>
</protein>
<sequence length="169" mass="18239">MSQDDGQNEKQAASFAPGVLLKPRGAPQLVIGTTGIVPHVDGVGLYRLELLALLSHDLRNLLEEDIQVTDALLNMPNLVLAFSDEGILEVDLVLRGQMDLFLLLQLKLLAMLPRDAGGVTGIVVKCTLGCRDGGTLFLEGCALKGLKFGEGSFEFAGEFLLGVFLRRLY</sequence>
<accession>A0AAN7UXK5</accession>
<comment type="caution">
    <text evidence="1">The sequence shown here is derived from an EMBL/GenBank/DDBJ whole genome shotgun (WGS) entry which is preliminary data.</text>
</comment>
<evidence type="ECO:0000313" key="2">
    <source>
        <dbReference type="Proteomes" id="UP001305414"/>
    </source>
</evidence>
<reference evidence="1 2" key="1">
    <citation type="submission" date="2023-10" db="EMBL/GenBank/DDBJ databases">
        <title>Draft genome sequence of Xylaria bambusicola isolate GMP-LS, the root and basal stem rot pathogen of sugarcane in Indonesia.</title>
        <authorList>
            <person name="Selvaraj P."/>
            <person name="Muralishankar V."/>
            <person name="Muruganantham S."/>
            <person name="Sp S."/>
            <person name="Haryani S."/>
            <person name="Lau K.J.X."/>
            <person name="Naqvi N.I."/>
        </authorList>
    </citation>
    <scope>NUCLEOTIDE SEQUENCE [LARGE SCALE GENOMIC DNA]</scope>
    <source>
        <strain evidence="1">GMP-LS</strain>
    </source>
</reference>
<organism evidence="1 2">
    <name type="scientific">Xylaria bambusicola</name>
    <dbReference type="NCBI Taxonomy" id="326684"/>
    <lineage>
        <taxon>Eukaryota</taxon>
        <taxon>Fungi</taxon>
        <taxon>Dikarya</taxon>
        <taxon>Ascomycota</taxon>
        <taxon>Pezizomycotina</taxon>
        <taxon>Sordariomycetes</taxon>
        <taxon>Xylariomycetidae</taxon>
        <taxon>Xylariales</taxon>
        <taxon>Xylariaceae</taxon>
        <taxon>Xylaria</taxon>
    </lineage>
</organism>
<evidence type="ECO:0000313" key="1">
    <source>
        <dbReference type="EMBL" id="KAK5634211.1"/>
    </source>
</evidence>
<dbReference type="Proteomes" id="UP001305414">
    <property type="component" value="Unassembled WGS sequence"/>
</dbReference>
<proteinExistence type="predicted"/>